<dbReference type="Pfam" id="PF14939">
    <property type="entry name" value="DCAF15_WD40"/>
    <property type="match status" value="1"/>
</dbReference>
<dbReference type="EMBL" id="SKCS01000512">
    <property type="protein sequence ID" value="TNN05660.1"/>
    <property type="molecule type" value="Genomic_DNA"/>
</dbReference>
<sequence length="741" mass="82936">MYSILSLFRNSSFKCKLFREKHHVEGTAAPLEGLNQKRSDGTKVPSRRMIKWLHCREITRSHLVPSIDLSCGLKPYHLKQILPQSAVDDIFLGFSADGCFLISYKSTFKHHVIRFWLFPPSRSGRPNLSLTLYGERKLPRTAHCPNLHNVPCVRFVQSLAISDSFLFLACNNDGSGFVAAFGLMPNLDCNTCFEASSCDRLPTKSACSIHSHLLPLNLDISLAQESSVTVRSDVNDLNFVKTSHQCISCFVPPCLCSTDENCCFSNSNHCDSSCFTSTGLPIGRIHVGVSPNTGYLRIAWANPDAQIKIISCSFNASFNNSSDFSFCTLPKGMSISMGKYPESLVYKPPLITHNYCSMCYSWPNDNELCLKEYKSSPPSSLNSTKCIFSQDSLNVFLISDSSTWPDNHSNLLPDGAERVCHKCSNDKYLHGIQSSQLCVKNGVLPNIWIPSLLSRRSCFYSCIQLTYLAMLQDIRASYLHWTLISRNTNKMDYPVNSTDFIYPVYQIDSTNDLTGSNSPISSHDRSDDETEAILTSPDSLDSSSSPEDLLVHRLSGQCHTSFDLEEWEEYIAPNVQTVTGDDNSGLNRTNKTTQHRVIAHLEEVVFDIPVNSLFHEKSAYISSPVLAPFFPSDEPDLLLVYHINNNLDSSLRQTSEECSAANLIEIIDVTTGYRIPLPLKNQSSSDYIENSTRLTSSVLRKLTSRCPQNCKVSSSQCRKRLIHELNNCLMAGRLESLKLIQ</sequence>
<feature type="compositionally biased region" description="Low complexity" evidence="1">
    <location>
        <begin position="536"/>
        <end position="546"/>
    </location>
</feature>
<dbReference type="Proteomes" id="UP000311919">
    <property type="component" value="Unassembled WGS sequence"/>
</dbReference>
<keyword evidence="4" id="KW-1185">Reference proteome</keyword>
<evidence type="ECO:0000313" key="4">
    <source>
        <dbReference type="Proteomes" id="UP000311919"/>
    </source>
</evidence>
<dbReference type="AlphaFoldDB" id="A0A4Z2CNU6"/>
<dbReference type="STRING" id="6182.A0A4Z2CNU6"/>
<dbReference type="InterPro" id="IPR032734">
    <property type="entry name" value="DCAF15_WD40"/>
</dbReference>
<gene>
    <name evidence="3" type="ORF">EWB00_009105</name>
</gene>
<protein>
    <recommendedName>
        <fullName evidence="2">DDB1- and CUL4-associated factor 15 WD40 repeat-containing domain-containing protein</fullName>
    </recommendedName>
</protein>
<accession>A0A4Z2CNU6</accession>
<name>A0A4Z2CNU6_SCHJA</name>
<feature type="region of interest" description="Disordered" evidence="1">
    <location>
        <begin position="513"/>
        <end position="546"/>
    </location>
</feature>
<evidence type="ECO:0000256" key="1">
    <source>
        <dbReference type="SAM" id="MobiDB-lite"/>
    </source>
</evidence>
<dbReference type="OrthoDB" id="201362at2759"/>
<organism evidence="3 4">
    <name type="scientific">Schistosoma japonicum</name>
    <name type="common">Blood fluke</name>
    <dbReference type="NCBI Taxonomy" id="6182"/>
    <lineage>
        <taxon>Eukaryota</taxon>
        <taxon>Metazoa</taxon>
        <taxon>Spiralia</taxon>
        <taxon>Lophotrochozoa</taxon>
        <taxon>Platyhelminthes</taxon>
        <taxon>Trematoda</taxon>
        <taxon>Digenea</taxon>
        <taxon>Strigeidida</taxon>
        <taxon>Schistosomatoidea</taxon>
        <taxon>Schistosomatidae</taxon>
        <taxon>Schistosoma</taxon>
    </lineage>
</organism>
<reference evidence="3 4" key="1">
    <citation type="submission" date="2019-03" db="EMBL/GenBank/DDBJ databases">
        <title>An improved genome assembly of the fluke Schistosoma japonicum.</title>
        <authorList>
            <person name="Hu W."/>
            <person name="Luo F."/>
            <person name="Yin M."/>
            <person name="Mo X."/>
            <person name="Sun C."/>
            <person name="Wu Q."/>
            <person name="Zhu B."/>
            <person name="Xiang M."/>
            <person name="Wang J."/>
            <person name="Wang Y."/>
            <person name="Zhang T."/>
            <person name="Xu B."/>
            <person name="Zheng H."/>
            <person name="Feng Z."/>
        </authorList>
    </citation>
    <scope>NUCLEOTIDE SEQUENCE [LARGE SCALE GENOMIC DNA]</scope>
    <source>
        <strain evidence="3">HuSjv2</strain>
        <tissue evidence="3">Worms</tissue>
    </source>
</reference>
<evidence type="ECO:0000313" key="3">
    <source>
        <dbReference type="EMBL" id="TNN05660.1"/>
    </source>
</evidence>
<proteinExistence type="predicted"/>
<comment type="caution">
    <text evidence="3">The sequence shown here is derived from an EMBL/GenBank/DDBJ whole genome shotgun (WGS) entry which is preliminary data.</text>
</comment>
<evidence type="ECO:0000259" key="2">
    <source>
        <dbReference type="Pfam" id="PF14939"/>
    </source>
</evidence>
<feature type="domain" description="DDB1- and CUL4-associated factor 15 WD40 repeat-containing" evidence="2">
    <location>
        <begin position="76"/>
        <end position="142"/>
    </location>
</feature>